<dbReference type="Pfam" id="PF18139">
    <property type="entry name" value="LSDAT_euk"/>
    <property type="match status" value="1"/>
</dbReference>
<evidence type="ECO:0000313" key="3">
    <source>
        <dbReference type="Proteomes" id="UP001608902"/>
    </source>
</evidence>
<dbReference type="PANTHER" id="PTHR13800">
    <property type="entry name" value="TRANSIENT RECEPTOR POTENTIAL CATION CHANNEL, SUBFAMILY M, MEMBER 6"/>
    <property type="match status" value="1"/>
</dbReference>
<evidence type="ECO:0000259" key="1">
    <source>
        <dbReference type="Pfam" id="PF18139"/>
    </source>
</evidence>
<dbReference type="InterPro" id="IPR041491">
    <property type="entry name" value="TRPM_SLOG"/>
</dbReference>
<dbReference type="AlphaFoldDB" id="A0ABD6F049"/>
<name>A0ABD6F049_9BILA</name>
<accession>A0ABD6F049</accession>
<gene>
    <name evidence="2" type="ORF">AB6A40_009181</name>
</gene>
<evidence type="ECO:0000313" key="2">
    <source>
        <dbReference type="EMBL" id="MFH4982472.1"/>
    </source>
</evidence>
<dbReference type="Proteomes" id="UP001608902">
    <property type="component" value="Unassembled WGS sequence"/>
</dbReference>
<organism evidence="2 3">
    <name type="scientific">Gnathostoma spinigerum</name>
    <dbReference type="NCBI Taxonomy" id="75299"/>
    <lineage>
        <taxon>Eukaryota</taxon>
        <taxon>Metazoa</taxon>
        <taxon>Ecdysozoa</taxon>
        <taxon>Nematoda</taxon>
        <taxon>Chromadorea</taxon>
        <taxon>Rhabditida</taxon>
        <taxon>Spirurina</taxon>
        <taxon>Gnathostomatomorpha</taxon>
        <taxon>Gnathostomatoidea</taxon>
        <taxon>Gnathostomatidae</taxon>
        <taxon>Gnathostoma</taxon>
    </lineage>
</organism>
<dbReference type="InterPro" id="IPR050927">
    <property type="entry name" value="TRPM"/>
</dbReference>
<dbReference type="EMBL" id="JBGFUD010009380">
    <property type="protein sequence ID" value="MFH4982472.1"/>
    <property type="molecule type" value="Genomic_DNA"/>
</dbReference>
<sequence>MDATVRSPVRIRFRIFISNSREQHSEGSFLCAPRNSIIHQHFLTAQRNEFQALLSRNRRKGRMPMNAEHLDAFASVLSEKLKTPWIEQTFQKRECIKFIAADGSDRCGCGRPSSAHSAVALSRFTTMSSFAEEDTAKNVRSQHWNIAQHTEASPTDAFGTLEFTGGAHAHKAHYVRLGYDSDPSDIMYLMEKVWNLDPPRLVITVHGGISNFEVQDKLGRVFREGLLRAAQTTGAWIITAGIDSGVVRHVAIALDEAGISARYVLHTGKPFL</sequence>
<comment type="caution">
    <text evidence="2">The sequence shown here is derived from an EMBL/GenBank/DDBJ whole genome shotgun (WGS) entry which is preliminary data.</text>
</comment>
<dbReference type="PANTHER" id="PTHR13800:SF1">
    <property type="entry name" value="TRANSIENT RECEPTOR POTENTIAL CATION CHANNEL TRPM"/>
    <property type="match status" value="1"/>
</dbReference>
<feature type="non-terminal residue" evidence="2">
    <location>
        <position position="272"/>
    </location>
</feature>
<reference evidence="2 3" key="1">
    <citation type="submission" date="2024-08" db="EMBL/GenBank/DDBJ databases">
        <title>Gnathostoma spinigerum genome.</title>
        <authorList>
            <person name="Gonzalez-Bertolin B."/>
            <person name="Monzon S."/>
            <person name="Zaballos A."/>
            <person name="Jimenez P."/>
            <person name="Dekumyoy P."/>
            <person name="Varona S."/>
            <person name="Cuesta I."/>
            <person name="Sumanam S."/>
            <person name="Adisakwattana P."/>
            <person name="Gasser R.B."/>
            <person name="Hernandez-Gonzalez A."/>
            <person name="Young N.D."/>
            <person name="Perteguer M.J."/>
        </authorList>
    </citation>
    <scope>NUCLEOTIDE SEQUENCE [LARGE SCALE GENOMIC DNA]</scope>
    <source>
        <strain evidence="2">AL3</strain>
        <tissue evidence="2">Liver</tissue>
    </source>
</reference>
<proteinExistence type="predicted"/>
<protein>
    <recommendedName>
        <fullName evidence="1">TRPM SLOG domain-containing protein</fullName>
    </recommendedName>
</protein>
<keyword evidence="3" id="KW-1185">Reference proteome</keyword>
<feature type="domain" description="TRPM SLOG" evidence="1">
    <location>
        <begin position="172"/>
        <end position="260"/>
    </location>
</feature>